<keyword evidence="1" id="KW-1133">Transmembrane helix</keyword>
<feature type="transmembrane region" description="Helical" evidence="1">
    <location>
        <begin position="285"/>
        <end position="306"/>
    </location>
</feature>
<dbReference type="Proteomes" id="UP000051790">
    <property type="component" value="Unassembled WGS sequence"/>
</dbReference>
<protein>
    <submittedName>
        <fullName evidence="2">Integral membrane protein</fullName>
    </submittedName>
</protein>
<dbReference type="EMBL" id="AZEU01000043">
    <property type="protein sequence ID" value="KRL52226.1"/>
    <property type="molecule type" value="Genomic_DNA"/>
</dbReference>
<evidence type="ECO:0000313" key="3">
    <source>
        <dbReference type="Proteomes" id="UP000051790"/>
    </source>
</evidence>
<keyword evidence="1" id="KW-0472">Membrane</keyword>
<feature type="transmembrane region" description="Helical" evidence="1">
    <location>
        <begin position="235"/>
        <end position="253"/>
    </location>
</feature>
<keyword evidence="1" id="KW-0812">Transmembrane</keyword>
<feature type="transmembrane region" description="Helical" evidence="1">
    <location>
        <begin position="259"/>
        <end position="276"/>
    </location>
</feature>
<dbReference type="RefSeq" id="WP_225436165.1">
    <property type="nucleotide sequence ID" value="NZ_AZEU01000043.1"/>
</dbReference>
<organism evidence="2 3">
    <name type="scientific">Lacticaseibacillus manihotivorans DSM 13343 = JCM 12514</name>
    <dbReference type="NCBI Taxonomy" id="1423769"/>
    <lineage>
        <taxon>Bacteria</taxon>
        <taxon>Bacillati</taxon>
        <taxon>Bacillota</taxon>
        <taxon>Bacilli</taxon>
        <taxon>Lactobacillales</taxon>
        <taxon>Lactobacillaceae</taxon>
        <taxon>Lacticaseibacillus</taxon>
    </lineage>
</organism>
<feature type="transmembrane region" description="Helical" evidence="1">
    <location>
        <begin position="163"/>
        <end position="183"/>
    </location>
</feature>
<feature type="transmembrane region" description="Helical" evidence="1">
    <location>
        <begin position="190"/>
        <end position="207"/>
    </location>
</feature>
<proteinExistence type="predicted"/>
<accession>A0A0R1RDJ9</accession>
<dbReference type="PATRIC" id="fig|1423769.4.peg.2820"/>
<reference evidence="2 3" key="1">
    <citation type="journal article" date="2015" name="Genome Announc.">
        <title>Expanding the biotechnology potential of lactobacilli through comparative genomics of 213 strains and associated genera.</title>
        <authorList>
            <person name="Sun Z."/>
            <person name="Harris H.M."/>
            <person name="McCann A."/>
            <person name="Guo C."/>
            <person name="Argimon S."/>
            <person name="Zhang W."/>
            <person name="Yang X."/>
            <person name="Jeffery I.B."/>
            <person name="Cooney J.C."/>
            <person name="Kagawa T.F."/>
            <person name="Liu W."/>
            <person name="Song Y."/>
            <person name="Salvetti E."/>
            <person name="Wrobel A."/>
            <person name="Rasinkangas P."/>
            <person name="Parkhill J."/>
            <person name="Rea M.C."/>
            <person name="O'Sullivan O."/>
            <person name="Ritari J."/>
            <person name="Douillard F.P."/>
            <person name="Paul Ross R."/>
            <person name="Yang R."/>
            <person name="Briner A.E."/>
            <person name="Felis G.E."/>
            <person name="de Vos W.M."/>
            <person name="Barrangou R."/>
            <person name="Klaenhammer T.R."/>
            <person name="Caufield P.W."/>
            <person name="Cui Y."/>
            <person name="Zhang H."/>
            <person name="O'Toole P.W."/>
        </authorList>
    </citation>
    <scope>NUCLEOTIDE SEQUENCE [LARGE SCALE GENOMIC DNA]</scope>
    <source>
        <strain evidence="2 3">DSM 13343</strain>
    </source>
</reference>
<dbReference type="AlphaFoldDB" id="A0A0R1RDJ9"/>
<evidence type="ECO:0000256" key="1">
    <source>
        <dbReference type="SAM" id="Phobius"/>
    </source>
</evidence>
<keyword evidence="3" id="KW-1185">Reference proteome</keyword>
<evidence type="ECO:0000313" key="2">
    <source>
        <dbReference type="EMBL" id="KRL52226.1"/>
    </source>
</evidence>
<feature type="transmembrane region" description="Helical" evidence="1">
    <location>
        <begin position="47"/>
        <end position="66"/>
    </location>
</feature>
<name>A0A0R1RDJ9_9LACO</name>
<comment type="caution">
    <text evidence="2">The sequence shown here is derived from an EMBL/GenBank/DDBJ whole genome shotgun (WGS) entry which is preliminary data.</text>
</comment>
<gene>
    <name evidence="2" type="ORF">FD01_GL002614</name>
</gene>
<feature type="transmembrane region" description="Helical" evidence="1">
    <location>
        <begin position="87"/>
        <end position="106"/>
    </location>
</feature>
<sequence length="396" mass="43988">MRKLFNFSNHVINGIWAALFGLTLYCAWTLSNLTIGDNWKYGQSTTMISTGFVIAVVVLAISLWAFEPFAQLMRKIFVTNQLRTASILFGLVVFGQIIFIAFIHPVSGFDAGMLHYAAVSAKHTKEVGVTAYYSLNQNNLPITLVMHWMTEVSGLTSWEFFDYVTLVFVDISALLNFATAYLLRKPALGSAIYIHAAWLAVFPSIIMPYTDCWVLPLVSLLLLGYAGLEKSQSMAVKSLIYLGLGIDTLIIYFTKPSAFIPLIAMIIVASLCWLVASKHFTKQGIITVVTACVFFVGGAGLTYVGITNVVKHQTWIQVDDSRNIPAIHFAAMGVYGEGGYSEKQAIMMAVLPTKQQKTDYSIKMLKKRLKQLGPTGYIRFLMYKQGNNSRMELLVG</sequence>
<feature type="transmembrane region" description="Helical" evidence="1">
    <location>
        <begin position="213"/>
        <end position="228"/>
    </location>
</feature>
<feature type="transmembrane region" description="Helical" evidence="1">
    <location>
        <begin position="12"/>
        <end position="35"/>
    </location>
</feature>